<reference evidence="2" key="1">
    <citation type="submission" date="2015-04" db="UniProtKB">
        <authorList>
            <consortium name="EnsemblPlants"/>
        </authorList>
    </citation>
    <scope>IDENTIFICATION</scope>
</reference>
<feature type="region of interest" description="Disordered" evidence="1">
    <location>
        <begin position="1"/>
        <end position="55"/>
    </location>
</feature>
<evidence type="ECO:0000313" key="3">
    <source>
        <dbReference type="Proteomes" id="UP000026961"/>
    </source>
</evidence>
<protein>
    <submittedName>
        <fullName evidence="2">Uncharacterized protein</fullName>
    </submittedName>
</protein>
<feature type="compositionally biased region" description="Gly residues" evidence="1">
    <location>
        <begin position="37"/>
        <end position="52"/>
    </location>
</feature>
<dbReference type="Proteomes" id="UP000026961">
    <property type="component" value="Chromosome 9"/>
</dbReference>
<sequence length="170" mass="18283">MRRLRRASSPQMGARSRSGSARAARARPGARLKVGDGRAGGAGRRSGGGGGVPSPPLRACDWMKVAAIRGVRGGESSSSLGFRARFGEASHILRRRRRRRPTTGDLVLFGGITRAWLTSRSGKEFILRVLSQIWGGLHILLSHSAADSSRAATGDLCTLRRNRESLAKRN</sequence>
<proteinExistence type="predicted"/>
<reference evidence="2" key="2">
    <citation type="submission" date="2018-05" db="EMBL/GenBank/DDBJ databases">
        <title>OgluRS3 (Oryza glumaepatula Reference Sequence Version 3).</title>
        <authorList>
            <person name="Zhang J."/>
            <person name="Kudrna D."/>
            <person name="Lee S."/>
            <person name="Talag J."/>
            <person name="Welchert J."/>
            <person name="Wing R.A."/>
        </authorList>
    </citation>
    <scope>NUCLEOTIDE SEQUENCE [LARGE SCALE GENOMIC DNA]</scope>
</reference>
<feature type="compositionally biased region" description="Low complexity" evidence="1">
    <location>
        <begin position="13"/>
        <end position="23"/>
    </location>
</feature>
<dbReference type="Gramene" id="OGLUM09G16180.2">
    <property type="protein sequence ID" value="OGLUM09G16180.2"/>
    <property type="gene ID" value="OGLUM09G16180"/>
</dbReference>
<name>A0A0E0B4Z8_9ORYZ</name>
<evidence type="ECO:0000256" key="1">
    <source>
        <dbReference type="SAM" id="MobiDB-lite"/>
    </source>
</evidence>
<evidence type="ECO:0000313" key="2">
    <source>
        <dbReference type="EnsemblPlants" id="OGLUM09G16180.2"/>
    </source>
</evidence>
<dbReference type="HOGENOM" id="CLU_1629658_0_0_1"/>
<keyword evidence="3" id="KW-1185">Reference proteome</keyword>
<dbReference type="AlphaFoldDB" id="A0A0E0B4Z8"/>
<organism evidence="2">
    <name type="scientific">Oryza glumipatula</name>
    <dbReference type="NCBI Taxonomy" id="40148"/>
    <lineage>
        <taxon>Eukaryota</taxon>
        <taxon>Viridiplantae</taxon>
        <taxon>Streptophyta</taxon>
        <taxon>Embryophyta</taxon>
        <taxon>Tracheophyta</taxon>
        <taxon>Spermatophyta</taxon>
        <taxon>Magnoliopsida</taxon>
        <taxon>Liliopsida</taxon>
        <taxon>Poales</taxon>
        <taxon>Poaceae</taxon>
        <taxon>BOP clade</taxon>
        <taxon>Oryzoideae</taxon>
        <taxon>Oryzeae</taxon>
        <taxon>Oryzinae</taxon>
        <taxon>Oryza</taxon>
    </lineage>
</organism>
<dbReference type="EnsemblPlants" id="OGLUM09G16180.2">
    <property type="protein sequence ID" value="OGLUM09G16180.2"/>
    <property type="gene ID" value="OGLUM09G16180"/>
</dbReference>
<accession>A0A0E0B4Z8</accession>